<dbReference type="EMBL" id="JACFXV010000063">
    <property type="protein sequence ID" value="MBA5778579.1"/>
    <property type="molecule type" value="Genomic_DNA"/>
</dbReference>
<sequence>MTKRIFTIIYGYLIALITAAIILLISYYIIGIYNEGIKSLKNFSIDDLFISVLLLFSFGIIILIPFIVLIIALERASIRNVYIYVSLGACASIFLRMFDFAIYEIVFPSFIGAISGWVYWRIAGRTAGSWRAVKSLEDPCGDWH</sequence>
<keyword evidence="3" id="KW-1185">Reference proteome</keyword>
<gene>
    <name evidence="2" type="ORF">H2509_15730</name>
</gene>
<proteinExistence type="predicted"/>
<reference evidence="2 3" key="1">
    <citation type="submission" date="2020-07" db="EMBL/GenBank/DDBJ databases">
        <title>Stappia sp., F7233, whole genome shotgun sequencing project.</title>
        <authorList>
            <person name="Jiang S."/>
            <person name="Liu Z.W."/>
            <person name="Du Z.J."/>
        </authorList>
    </citation>
    <scope>NUCLEOTIDE SEQUENCE [LARGE SCALE GENOMIC DNA]</scope>
    <source>
        <strain evidence="2 3">F7233</strain>
    </source>
</reference>
<name>A0A839AJA1_9HYPH</name>
<dbReference type="RefSeq" id="WP_182166997.1">
    <property type="nucleotide sequence ID" value="NZ_JACFXV010000063.1"/>
</dbReference>
<comment type="caution">
    <text evidence="2">The sequence shown here is derived from an EMBL/GenBank/DDBJ whole genome shotgun (WGS) entry which is preliminary data.</text>
</comment>
<feature type="transmembrane region" description="Helical" evidence="1">
    <location>
        <begin position="50"/>
        <end position="73"/>
    </location>
</feature>
<accession>A0A839AJA1</accession>
<dbReference type="Proteomes" id="UP000541109">
    <property type="component" value="Unassembled WGS sequence"/>
</dbReference>
<evidence type="ECO:0000313" key="2">
    <source>
        <dbReference type="EMBL" id="MBA5778579.1"/>
    </source>
</evidence>
<keyword evidence="1" id="KW-0472">Membrane</keyword>
<feature type="transmembrane region" description="Helical" evidence="1">
    <location>
        <begin position="7"/>
        <end position="30"/>
    </location>
</feature>
<feature type="transmembrane region" description="Helical" evidence="1">
    <location>
        <begin position="101"/>
        <end position="120"/>
    </location>
</feature>
<feature type="transmembrane region" description="Helical" evidence="1">
    <location>
        <begin position="80"/>
        <end position="95"/>
    </location>
</feature>
<keyword evidence="1" id="KW-1133">Transmembrane helix</keyword>
<dbReference type="AlphaFoldDB" id="A0A839AJA1"/>
<evidence type="ECO:0000313" key="3">
    <source>
        <dbReference type="Proteomes" id="UP000541109"/>
    </source>
</evidence>
<organism evidence="2 3">
    <name type="scientific">Stappia albiluteola</name>
    <dbReference type="NCBI Taxonomy" id="2758565"/>
    <lineage>
        <taxon>Bacteria</taxon>
        <taxon>Pseudomonadati</taxon>
        <taxon>Pseudomonadota</taxon>
        <taxon>Alphaproteobacteria</taxon>
        <taxon>Hyphomicrobiales</taxon>
        <taxon>Stappiaceae</taxon>
        <taxon>Stappia</taxon>
    </lineage>
</organism>
<protein>
    <submittedName>
        <fullName evidence="2">Uncharacterized protein</fullName>
    </submittedName>
</protein>
<evidence type="ECO:0000256" key="1">
    <source>
        <dbReference type="SAM" id="Phobius"/>
    </source>
</evidence>
<keyword evidence="1" id="KW-0812">Transmembrane</keyword>